<protein>
    <submittedName>
        <fullName evidence="1">Uncharacterized protein</fullName>
    </submittedName>
</protein>
<evidence type="ECO:0000313" key="2">
    <source>
        <dbReference type="Proteomes" id="UP000827872"/>
    </source>
</evidence>
<sequence length="238" mass="25919">MFGPEVDGSTRVGLFWGQGKAPQQPPPPPRIPPRFPAASFGPTEKRSRLLLPLDLRLAVLLSAGGNPESEVQSSRPPGRLEKTPDFRDISWRWTGPDRAPTALGAQPGLVAGNCGTCTAATSKGLRGRPTLAQRLLRSSQMLQLLFVHFWLPCVQQRPPPPRKLIRCKKDLGLELRARFHFSQGDSASKTKRFPVVVVATDCFSSLGPSARHDISRKTTTSDGTVDLCSTISGVQSLY</sequence>
<reference evidence="1" key="1">
    <citation type="submission" date="2021-08" db="EMBL/GenBank/DDBJ databases">
        <title>The first chromosome-level gecko genome reveals the dynamic sex chromosomes of Neotropical dwarf geckos (Sphaerodactylidae: Sphaerodactylus).</title>
        <authorList>
            <person name="Pinto B.J."/>
            <person name="Keating S.E."/>
            <person name="Gamble T."/>
        </authorList>
    </citation>
    <scope>NUCLEOTIDE SEQUENCE</scope>
    <source>
        <strain evidence="1">TG3544</strain>
    </source>
</reference>
<comment type="caution">
    <text evidence="1">The sequence shown here is derived from an EMBL/GenBank/DDBJ whole genome shotgun (WGS) entry which is preliminary data.</text>
</comment>
<organism evidence="1 2">
    <name type="scientific">Sphaerodactylus townsendi</name>
    <dbReference type="NCBI Taxonomy" id="933632"/>
    <lineage>
        <taxon>Eukaryota</taxon>
        <taxon>Metazoa</taxon>
        <taxon>Chordata</taxon>
        <taxon>Craniata</taxon>
        <taxon>Vertebrata</taxon>
        <taxon>Euteleostomi</taxon>
        <taxon>Lepidosauria</taxon>
        <taxon>Squamata</taxon>
        <taxon>Bifurcata</taxon>
        <taxon>Gekkota</taxon>
        <taxon>Sphaerodactylidae</taxon>
        <taxon>Sphaerodactylus</taxon>
    </lineage>
</organism>
<accession>A0ACB8EQV8</accession>
<keyword evidence="2" id="KW-1185">Reference proteome</keyword>
<proteinExistence type="predicted"/>
<evidence type="ECO:0000313" key="1">
    <source>
        <dbReference type="EMBL" id="KAH7994738.1"/>
    </source>
</evidence>
<gene>
    <name evidence="1" type="ORF">K3G42_014724</name>
</gene>
<name>A0ACB8EQV8_9SAUR</name>
<dbReference type="EMBL" id="CM037620">
    <property type="protein sequence ID" value="KAH7994738.1"/>
    <property type="molecule type" value="Genomic_DNA"/>
</dbReference>
<dbReference type="Proteomes" id="UP000827872">
    <property type="component" value="Linkage Group LG07"/>
</dbReference>